<evidence type="ECO:0000313" key="1">
    <source>
        <dbReference type="EMBL" id="MFC3212322.1"/>
    </source>
</evidence>
<sequence>METANREAWQATADEHAVLEDLTGYSNKLKGENIFQITRSSRLAESEE</sequence>
<organism evidence="1 2">
    <name type="scientific">Planomicrobium okeanokoites</name>
    <name type="common">Planococcus okeanokoites</name>
    <name type="synonym">Flavobacterium okeanokoites</name>
    <dbReference type="NCBI Taxonomy" id="244"/>
    <lineage>
        <taxon>Bacteria</taxon>
        <taxon>Bacillati</taxon>
        <taxon>Bacillota</taxon>
        <taxon>Bacilli</taxon>
        <taxon>Bacillales</taxon>
        <taxon>Caryophanaceae</taxon>
        <taxon>Planomicrobium</taxon>
    </lineage>
</organism>
<protein>
    <submittedName>
        <fullName evidence="1">Uncharacterized protein</fullName>
    </submittedName>
</protein>
<dbReference type="Proteomes" id="UP001595625">
    <property type="component" value="Unassembled WGS sequence"/>
</dbReference>
<dbReference type="RefSeq" id="WP_165850147.1">
    <property type="nucleotide sequence ID" value="NZ_JBHRUJ010000017.1"/>
</dbReference>
<gene>
    <name evidence="1" type="ORF">ACFOEJ_14635</name>
</gene>
<dbReference type="EMBL" id="JBHRUJ010000017">
    <property type="protein sequence ID" value="MFC3212322.1"/>
    <property type="molecule type" value="Genomic_DNA"/>
</dbReference>
<name>A0ABV7KS36_PLAOK</name>
<keyword evidence="2" id="KW-1185">Reference proteome</keyword>
<proteinExistence type="predicted"/>
<accession>A0ABV7KS36</accession>
<evidence type="ECO:0000313" key="2">
    <source>
        <dbReference type="Proteomes" id="UP001595625"/>
    </source>
</evidence>
<reference evidence="2" key="1">
    <citation type="journal article" date="2019" name="Int. J. Syst. Evol. Microbiol.">
        <title>The Global Catalogue of Microorganisms (GCM) 10K type strain sequencing project: providing services to taxonomists for standard genome sequencing and annotation.</title>
        <authorList>
            <consortium name="The Broad Institute Genomics Platform"/>
            <consortium name="The Broad Institute Genome Sequencing Center for Infectious Disease"/>
            <person name="Wu L."/>
            <person name="Ma J."/>
        </authorList>
    </citation>
    <scope>NUCLEOTIDE SEQUENCE [LARGE SCALE GENOMIC DNA]</scope>
    <source>
        <strain evidence="2">CCM 320</strain>
    </source>
</reference>
<comment type="caution">
    <text evidence="1">The sequence shown here is derived from an EMBL/GenBank/DDBJ whole genome shotgun (WGS) entry which is preliminary data.</text>
</comment>